<keyword evidence="4 7" id="KW-0862">Zinc</keyword>
<dbReference type="PANTHER" id="PTHR30446">
    <property type="entry name" value="RECOMBINATION PROTEIN RECR"/>
    <property type="match status" value="1"/>
</dbReference>
<evidence type="ECO:0000256" key="5">
    <source>
        <dbReference type="ARBA" id="ARBA00023172"/>
    </source>
</evidence>
<accession>A0A1G2DJA4</accession>
<evidence type="ECO:0000313" key="10">
    <source>
        <dbReference type="Proteomes" id="UP000178534"/>
    </source>
</evidence>
<comment type="function">
    <text evidence="7">May play a role in DNA repair. It seems to be involved in an RecBC-independent recombinational process of DNA repair. It may act with RecF and RecO.</text>
</comment>
<gene>
    <name evidence="7" type="primary">recR</name>
    <name evidence="9" type="ORF">A2942_02120</name>
</gene>
<comment type="caution">
    <text evidence="9">The sequence shown here is derived from an EMBL/GenBank/DDBJ whole genome shotgun (WGS) entry which is preliminary data.</text>
</comment>
<dbReference type="GO" id="GO:0008270">
    <property type="term" value="F:zinc ion binding"/>
    <property type="evidence" value="ECO:0007669"/>
    <property type="project" value="UniProtKB-KW"/>
</dbReference>
<evidence type="ECO:0000256" key="1">
    <source>
        <dbReference type="ARBA" id="ARBA00022723"/>
    </source>
</evidence>
<dbReference type="STRING" id="1798665.A2942_02120"/>
<dbReference type="AlphaFoldDB" id="A0A1G2DJA4"/>
<dbReference type="InterPro" id="IPR006171">
    <property type="entry name" value="TOPRIM_dom"/>
</dbReference>
<dbReference type="Proteomes" id="UP000178534">
    <property type="component" value="Unassembled WGS sequence"/>
</dbReference>
<dbReference type="SUPFAM" id="SSF111304">
    <property type="entry name" value="Recombination protein RecR"/>
    <property type="match status" value="1"/>
</dbReference>
<keyword evidence="1 7" id="KW-0479">Metal-binding</keyword>
<dbReference type="GO" id="GO:0006310">
    <property type="term" value="P:DNA recombination"/>
    <property type="evidence" value="ECO:0007669"/>
    <property type="project" value="UniProtKB-UniRule"/>
</dbReference>
<proteinExistence type="inferred from homology"/>
<dbReference type="EMBL" id="MHLP01000004">
    <property type="protein sequence ID" value="OGZ13747.1"/>
    <property type="molecule type" value="Genomic_DNA"/>
</dbReference>
<comment type="caution">
    <text evidence="7">Lacks conserved residue(s) required for the propagation of feature annotation.</text>
</comment>
<dbReference type="InterPro" id="IPR023627">
    <property type="entry name" value="Rcmb_RecR"/>
</dbReference>
<evidence type="ECO:0000313" key="9">
    <source>
        <dbReference type="EMBL" id="OGZ13747.1"/>
    </source>
</evidence>
<name>A0A1G2DJA4_9BACT</name>
<comment type="similarity">
    <text evidence="7">Belongs to the RecR family.</text>
</comment>
<evidence type="ECO:0000256" key="7">
    <source>
        <dbReference type="HAMAP-Rule" id="MF_00017"/>
    </source>
</evidence>
<dbReference type="Gene3D" id="1.10.8.420">
    <property type="entry name" value="RecR Domain 1"/>
    <property type="match status" value="1"/>
</dbReference>
<evidence type="ECO:0000256" key="4">
    <source>
        <dbReference type="ARBA" id="ARBA00022833"/>
    </source>
</evidence>
<keyword evidence="3 7" id="KW-0863">Zinc-finger</keyword>
<evidence type="ECO:0000256" key="3">
    <source>
        <dbReference type="ARBA" id="ARBA00022771"/>
    </source>
</evidence>
<dbReference type="Pfam" id="PF21175">
    <property type="entry name" value="RecR_C"/>
    <property type="match status" value="1"/>
</dbReference>
<evidence type="ECO:0000256" key="2">
    <source>
        <dbReference type="ARBA" id="ARBA00022763"/>
    </source>
</evidence>
<dbReference type="Gene3D" id="3.40.1360.10">
    <property type="match status" value="1"/>
</dbReference>
<dbReference type="GO" id="GO:0003677">
    <property type="term" value="F:DNA binding"/>
    <property type="evidence" value="ECO:0007669"/>
    <property type="project" value="UniProtKB-UniRule"/>
</dbReference>
<evidence type="ECO:0000259" key="8">
    <source>
        <dbReference type="PROSITE" id="PS50880"/>
    </source>
</evidence>
<organism evidence="9 10">
    <name type="scientific">Candidatus Lloydbacteria bacterium RIFCSPLOWO2_01_FULL_50_20</name>
    <dbReference type="NCBI Taxonomy" id="1798665"/>
    <lineage>
        <taxon>Bacteria</taxon>
        <taxon>Candidatus Lloydiibacteriota</taxon>
    </lineage>
</organism>
<keyword evidence="6 7" id="KW-0234">DNA repair</keyword>
<sequence>MDPLNKLASLFAEFPGIGSRQSRRFVHYLLKRDKAYITELLRLIEELKESVSECSRCHRYFTKKHREAGGECAICSDKGRDRTMLMVVEKDSDLDAIERSGTYHGLYFVLGGILPILEKHPESKIRIGALLTLLEKESINIQEVILACAVTPESEHTAEYVRNEIVPIAEAHLMTVTTLGRGLSTGTELEYSDADTLRYALEGRK</sequence>
<dbReference type="GO" id="GO:0006281">
    <property type="term" value="P:DNA repair"/>
    <property type="evidence" value="ECO:0007669"/>
    <property type="project" value="UniProtKB-UniRule"/>
</dbReference>
<dbReference type="Pfam" id="PF13662">
    <property type="entry name" value="Toprim_4"/>
    <property type="match status" value="1"/>
</dbReference>
<keyword evidence="2 7" id="KW-0227">DNA damage</keyword>
<dbReference type="InterPro" id="IPR000093">
    <property type="entry name" value="DNA_Rcmb_RecR"/>
</dbReference>
<dbReference type="PROSITE" id="PS50880">
    <property type="entry name" value="TOPRIM"/>
    <property type="match status" value="1"/>
</dbReference>
<feature type="domain" description="Toprim" evidence="8">
    <location>
        <begin position="83"/>
        <end position="184"/>
    </location>
</feature>
<dbReference type="HAMAP" id="MF_00017">
    <property type="entry name" value="RecR"/>
    <property type="match status" value="1"/>
</dbReference>
<reference evidence="9 10" key="1">
    <citation type="journal article" date="2016" name="Nat. Commun.">
        <title>Thousands of microbial genomes shed light on interconnected biogeochemical processes in an aquifer system.</title>
        <authorList>
            <person name="Anantharaman K."/>
            <person name="Brown C.T."/>
            <person name="Hug L.A."/>
            <person name="Sharon I."/>
            <person name="Castelle C.J."/>
            <person name="Probst A.J."/>
            <person name="Thomas B.C."/>
            <person name="Singh A."/>
            <person name="Wilkins M.J."/>
            <person name="Karaoz U."/>
            <person name="Brodie E.L."/>
            <person name="Williams K.H."/>
            <person name="Hubbard S.S."/>
            <person name="Banfield J.F."/>
        </authorList>
    </citation>
    <scope>NUCLEOTIDE SEQUENCE [LARGE SCALE GENOMIC DNA]</scope>
</reference>
<dbReference type="PANTHER" id="PTHR30446:SF0">
    <property type="entry name" value="RECOMBINATION PROTEIN RECR"/>
    <property type="match status" value="1"/>
</dbReference>
<keyword evidence="5 7" id="KW-0233">DNA recombination</keyword>
<evidence type="ECO:0000256" key="6">
    <source>
        <dbReference type="ARBA" id="ARBA00023204"/>
    </source>
</evidence>
<protein>
    <recommendedName>
        <fullName evidence="7">Recombination protein RecR</fullName>
    </recommendedName>
</protein>